<accession>A0A420YKS7</accession>
<dbReference type="AlphaFoldDB" id="A0A420YKS7"/>
<evidence type="ECO:0000313" key="2">
    <source>
        <dbReference type="Proteomes" id="UP000275385"/>
    </source>
</evidence>
<sequence length="169" mass="19927">MANSRWAAEEAHRLEAERAYRIETARREQEGWLVQKQQEYEAMQRGMEARVEQDRVRARADERRQMLEMQERLDLQRWERQQAHFRQQAEEEQRARHREDFGALLRSGALSVASGQRSGWGLGLGEVGLGGVTSLRNRREYGDHYDNGPWSGPSRCDGLDTPYTWRRWP</sequence>
<evidence type="ECO:0000313" key="1">
    <source>
        <dbReference type="EMBL" id="RKU48396.1"/>
    </source>
</evidence>
<proteinExistence type="predicted"/>
<dbReference type="EMBL" id="QVQW01000005">
    <property type="protein sequence ID" value="RKU48396.1"/>
    <property type="molecule type" value="Genomic_DNA"/>
</dbReference>
<protein>
    <submittedName>
        <fullName evidence="1">Uncharacterized protein</fullName>
    </submittedName>
</protein>
<reference evidence="1 2" key="1">
    <citation type="submission" date="2018-08" db="EMBL/GenBank/DDBJ databases">
        <title>Draft genome of the lignicolous fungus Coniochaeta pulveracea.</title>
        <authorList>
            <person name="Borstlap C.J."/>
            <person name="De Witt R.N."/>
            <person name="Botha A."/>
            <person name="Volschenk H."/>
        </authorList>
    </citation>
    <scope>NUCLEOTIDE SEQUENCE [LARGE SCALE GENOMIC DNA]</scope>
    <source>
        <strain evidence="1 2">CAB683</strain>
    </source>
</reference>
<keyword evidence="2" id="KW-1185">Reference proteome</keyword>
<dbReference type="Proteomes" id="UP000275385">
    <property type="component" value="Unassembled WGS sequence"/>
</dbReference>
<gene>
    <name evidence="1" type="ORF">DL546_009387</name>
</gene>
<organism evidence="1 2">
    <name type="scientific">Coniochaeta pulveracea</name>
    <dbReference type="NCBI Taxonomy" id="177199"/>
    <lineage>
        <taxon>Eukaryota</taxon>
        <taxon>Fungi</taxon>
        <taxon>Dikarya</taxon>
        <taxon>Ascomycota</taxon>
        <taxon>Pezizomycotina</taxon>
        <taxon>Sordariomycetes</taxon>
        <taxon>Sordariomycetidae</taxon>
        <taxon>Coniochaetales</taxon>
        <taxon>Coniochaetaceae</taxon>
        <taxon>Coniochaeta</taxon>
    </lineage>
</organism>
<comment type="caution">
    <text evidence="1">The sequence shown here is derived from an EMBL/GenBank/DDBJ whole genome shotgun (WGS) entry which is preliminary data.</text>
</comment>
<name>A0A420YKS7_9PEZI</name>